<dbReference type="SMART" id="SM00248">
    <property type="entry name" value="ANK"/>
    <property type="match status" value="4"/>
</dbReference>
<dbReference type="VEuPathDB" id="FungiDB:SDRG_09210"/>
<dbReference type="PANTHER" id="PTHR46586">
    <property type="entry name" value="ANKYRIN REPEAT-CONTAINING PROTEIN"/>
    <property type="match status" value="1"/>
</dbReference>
<dbReference type="InterPro" id="IPR052050">
    <property type="entry name" value="SecEffector_AnkRepeat"/>
</dbReference>
<dbReference type="EMBL" id="JH767160">
    <property type="protein sequence ID" value="EQC33226.1"/>
    <property type="molecule type" value="Genomic_DNA"/>
</dbReference>
<evidence type="ECO:0000313" key="1">
    <source>
        <dbReference type="EMBL" id="EQC33226.1"/>
    </source>
</evidence>
<dbReference type="InterPro" id="IPR002110">
    <property type="entry name" value="Ankyrin_rpt"/>
</dbReference>
<proteinExistence type="predicted"/>
<dbReference type="PANTHER" id="PTHR46586:SF3">
    <property type="entry name" value="ANKYRIN REPEAT-CONTAINING PROTEIN"/>
    <property type="match status" value="1"/>
</dbReference>
<protein>
    <submittedName>
        <fullName evidence="1">Uncharacterized protein</fullName>
    </submittedName>
</protein>
<accession>T0QEQ0</accession>
<reference evidence="1 2" key="1">
    <citation type="submission" date="2012-04" db="EMBL/GenBank/DDBJ databases">
        <title>The Genome Sequence of Saprolegnia declina VS20.</title>
        <authorList>
            <consortium name="The Broad Institute Genome Sequencing Platform"/>
            <person name="Russ C."/>
            <person name="Nusbaum C."/>
            <person name="Tyler B."/>
            <person name="van West P."/>
            <person name="Dieguez-Uribeondo J."/>
            <person name="de Bruijn I."/>
            <person name="Tripathy S."/>
            <person name="Jiang R."/>
            <person name="Young S.K."/>
            <person name="Zeng Q."/>
            <person name="Gargeya S."/>
            <person name="Fitzgerald M."/>
            <person name="Haas B."/>
            <person name="Abouelleil A."/>
            <person name="Alvarado L."/>
            <person name="Arachchi H.M."/>
            <person name="Berlin A."/>
            <person name="Chapman S.B."/>
            <person name="Goldberg J."/>
            <person name="Griggs A."/>
            <person name="Gujja S."/>
            <person name="Hansen M."/>
            <person name="Howarth C."/>
            <person name="Imamovic A."/>
            <person name="Larimer J."/>
            <person name="McCowen C."/>
            <person name="Montmayeur A."/>
            <person name="Murphy C."/>
            <person name="Neiman D."/>
            <person name="Pearson M."/>
            <person name="Priest M."/>
            <person name="Roberts A."/>
            <person name="Saif S."/>
            <person name="Shea T."/>
            <person name="Sisk P."/>
            <person name="Sykes S."/>
            <person name="Wortman J."/>
            <person name="Nusbaum C."/>
            <person name="Birren B."/>
        </authorList>
    </citation>
    <scope>NUCLEOTIDE SEQUENCE [LARGE SCALE GENOMIC DNA]</scope>
    <source>
        <strain evidence="1 2">VS20</strain>
    </source>
</reference>
<dbReference type="SUPFAM" id="SSF48403">
    <property type="entry name" value="Ankyrin repeat"/>
    <property type="match status" value="1"/>
</dbReference>
<evidence type="ECO:0000313" key="2">
    <source>
        <dbReference type="Proteomes" id="UP000030762"/>
    </source>
</evidence>
<dbReference type="InterPro" id="IPR036770">
    <property type="entry name" value="Ankyrin_rpt-contain_sf"/>
</dbReference>
<dbReference type="InParanoid" id="T0QEQ0"/>
<dbReference type="STRING" id="1156394.T0QEQ0"/>
<dbReference type="RefSeq" id="XP_008613349.1">
    <property type="nucleotide sequence ID" value="XM_008615127.1"/>
</dbReference>
<dbReference type="GeneID" id="19949937"/>
<dbReference type="Pfam" id="PF12796">
    <property type="entry name" value="Ank_2"/>
    <property type="match status" value="2"/>
</dbReference>
<dbReference type="Proteomes" id="UP000030762">
    <property type="component" value="Unassembled WGS sequence"/>
</dbReference>
<gene>
    <name evidence="1" type="ORF">SDRG_09210</name>
</gene>
<sequence>MAALQVLSSPELLRLTSHFQHGVPLSLRRLLRTVGHIQLFFDTTHKSSSRRPALYYTKLPNALLTRMGGTKSDALPARALRLPNHRVSPLQLALHVSIALSQRVDVTALATYAPQCLGPDTLALAVAMDDHATVELLAPLVSDAAMAMNLAAARGSLPLLTWLHQHGASCTRAAMDGAAANGHLDIVSFLHHHRSEGCSTSALSAAVANGHIDVVRFLVAHRSEGLNRTLWFEMPAETSARVGTGHLEAVQCVVDAGWTSLAEQGLETMTRQYGLPALRLFLALGIQRVTKRTLEMAVDMRDRDLLLFVVSSLVAESHKTWNEDGTWTPPSALDDDLGVSLWELFLASWHRCVAMDIAAMHGDLMTMEMLHRLRLKSASPKALEYACCYGHLDAAKWLVAHGYDGARDNAIALAAANSHVDTVAWLHEECIQPITATAMSTAAANGHMSVVSYMLTRPLPTFTDDCVTLTTTVLSVRAQDFVMTHGFPGDAALQNGHWDIVELLQHAEPT</sequence>
<dbReference type="AlphaFoldDB" id="T0QEQ0"/>
<dbReference type="Gene3D" id="1.25.40.20">
    <property type="entry name" value="Ankyrin repeat-containing domain"/>
    <property type="match status" value="2"/>
</dbReference>
<organism evidence="1 2">
    <name type="scientific">Saprolegnia diclina (strain VS20)</name>
    <dbReference type="NCBI Taxonomy" id="1156394"/>
    <lineage>
        <taxon>Eukaryota</taxon>
        <taxon>Sar</taxon>
        <taxon>Stramenopiles</taxon>
        <taxon>Oomycota</taxon>
        <taxon>Saprolegniomycetes</taxon>
        <taxon>Saprolegniales</taxon>
        <taxon>Saprolegniaceae</taxon>
        <taxon>Saprolegnia</taxon>
    </lineage>
</organism>
<dbReference type="OrthoDB" id="10516627at2759"/>
<name>T0QEQ0_SAPDV</name>
<keyword evidence="2" id="KW-1185">Reference proteome</keyword>